<keyword evidence="1" id="KW-0472">Membrane</keyword>
<keyword evidence="1" id="KW-1133">Transmembrane helix</keyword>
<dbReference type="GO" id="GO:0005829">
    <property type="term" value="C:cytosol"/>
    <property type="evidence" value="ECO:0007669"/>
    <property type="project" value="TreeGrafter"/>
</dbReference>
<proteinExistence type="predicted"/>
<dbReference type="PANTHER" id="PTHR30283">
    <property type="entry name" value="PEROXIDE STRESS RESPONSE PROTEIN YAAA"/>
    <property type="match status" value="1"/>
</dbReference>
<dbReference type="PANTHER" id="PTHR30283:SF4">
    <property type="entry name" value="PEROXIDE STRESS RESISTANCE PROTEIN YAAA"/>
    <property type="match status" value="1"/>
</dbReference>
<dbReference type="InterPro" id="IPR005583">
    <property type="entry name" value="YaaA"/>
</dbReference>
<feature type="transmembrane region" description="Helical" evidence="1">
    <location>
        <begin position="20"/>
        <end position="39"/>
    </location>
</feature>
<dbReference type="GO" id="GO:0033194">
    <property type="term" value="P:response to hydroperoxide"/>
    <property type="evidence" value="ECO:0007669"/>
    <property type="project" value="TreeGrafter"/>
</dbReference>
<sequence>MSDWQPRPAIAVGVGYWASFAQLVPNLMGIGVVCGISMIKIGRPTCCRFHFVHDTTLLGGATYFRVVASLFILLPPSEGKAEGGAISKPWRESSGACGKSLTSQRKALVDRLHTLKGGDATLLGVKGKHLDRARQANSCLRGSPSLPAFQRYTGVVWDHLDIATLTRAQRDRALSSIIVISGLLGAVGADEPVPDYRLKMGARLAPLGLLSRWWHDDLSAMLNKKFKGSVVIDLLPQEHRAAFTLDTNIVAKHIVVAINEKSGKAGGHDAKAAKGKLARHLVQTCTSSSQVAKSLQSFRDPRFVVTSDLA</sequence>
<gene>
    <name evidence="2" type="ORF">UFOPK2975_01055</name>
</gene>
<accession>A0A6J6XQF6</accession>
<keyword evidence="1" id="KW-0812">Transmembrane</keyword>
<dbReference type="Pfam" id="PF03883">
    <property type="entry name" value="H2O2_YaaD"/>
    <property type="match status" value="1"/>
</dbReference>
<name>A0A6J6XQF6_9ZZZZ</name>
<organism evidence="2">
    <name type="scientific">freshwater metagenome</name>
    <dbReference type="NCBI Taxonomy" id="449393"/>
    <lineage>
        <taxon>unclassified sequences</taxon>
        <taxon>metagenomes</taxon>
        <taxon>ecological metagenomes</taxon>
    </lineage>
</organism>
<dbReference type="EMBL" id="CAFAAG010000088">
    <property type="protein sequence ID" value="CAB4797438.1"/>
    <property type="molecule type" value="Genomic_DNA"/>
</dbReference>
<protein>
    <submittedName>
        <fullName evidence="2">Unannotated protein</fullName>
    </submittedName>
</protein>
<evidence type="ECO:0000313" key="2">
    <source>
        <dbReference type="EMBL" id="CAB4797438.1"/>
    </source>
</evidence>
<reference evidence="2" key="1">
    <citation type="submission" date="2020-05" db="EMBL/GenBank/DDBJ databases">
        <authorList>
            <person name="Chiriac C."/>
            <person name="Salcher M."/>
            <person name="Ghai R."/>
            <person name="Kavagutti S V."/>
        </authorList>
    </citation>
    <scope>NUCLEOTIDE SEQUENCE</scope>
</reference>
<evidence type="ECO:0000256" key="1">
    <source>
        <dbReference type="SAM" id="Phobius"/>
    </source>
</evidence>
<dbReference type="AlphaFoldDB" id="A0A6J6XQF6"/>
<feature type="transmembrane region" description="Helical" evidence="1">
    <location>
        <begin position="51"/>
        <end position="74"/>
    </location>
</feature>